<dbReference type="AlphaFoldDB" id="A0A9Q3BI88"/>
<dbReference type="OrthoDB" id="2447315at2759"/>
<dbReference type="EMBL" id="AVOT02001131">
    <property type="protein sequence ID" value="MBW0465802.1"/>
    <property type="molecule type" value="Genomic_DNA"/>
</dbReference>
<protein>
    <submittedName>
        <fullName evidence="1">Uncharacterized protein</fullName>
    </submittedName>
</protein>
<accession>A0A9Q3BI88</accession>
<comment type="caution">
    <text evidence="1">The sequence shown here is derived from an EMBL/GenBank/DDBJ whole genome shotgun (WGS) entry which is preliminary data.</text>
</comment>
<proteinExistence type="predicted"/>
<organism evidence="1 2">
    <name type="scientific">Austropuccinia psidii MF-1</name>
    <dbReference type="NCBI Taxonomy" id="1389203"/>
    <lineage>
        <taxon>Eukaryota</taxon>
        <taxon>Fungi</taxon>
        <taxon>Dikarya</taxon>
        <taxon>Basidiomycota</taxon>
        <taxon>Pucciniomycotina</taxon>
        <taxon>Pucciniomycetes</taxon>
        <taxon>Pucciniales</taxon>
        <taxon>Sphaerophragmiaceae</taxon>
        <taxon>Austropuccinia</taxon>
    </lineage>
</organism>
<dbReference type="Proteomes" id="UP000765509">
    <property type="component" value="Unassembled WGS sequence"/>
</dbReference>
<keyword evidence="2" id="KW-1185">Reference proteome</keyword>
<sequence>MVSTIRIKNLKGHKKFRGSFLSIFTITRLIEKNALEVTLPEEFSGKHPVFPVSSVHPYYHIGEFKFPSRNRTQKSSDMVEIEDSSGPVKIIIESENIRLNGK</sequence>
<evidence type="ECO:0000313" key="2">
    <source>
        <dbReference type="Proteomes" id="UP000765509"/>
    </source>
</evidence>
<evidence type="ECO:0000313" key="1">
    <source>
        <dbReference type="EMBL" id="MBW0465802.1"/>
    </source>
</evidence>
<gene>
    <name evidence="1" type="ORF">O181_005517</name>
</gene>
<name>A0A9Q3BI88_9BASI</name>
<reference evidence="1" key="1">
    <citation type="submission" date="2021-03" db="EMBL/GenBank/DDBJ databases">
        <title>Draft genome sequence of rust myrtle Austropuccinia psidii MF-1, a brazilian biotype.</title>
        <authorList>
            <person name="Quecine M.C."/>
            <person name="Pachon D.M.R."/>
            <person name="Bonatelli M.L."/>
            <person name="Correr F.H."/>
            <person name="Franceschini L.M."/>
            <person name="Leite T.F."/>
            <person name="Margarido G.R.A."/>
            <person name="Almeida C.A."/>
            <person name="Ferrarezi J.A."/>
            <person name="Labate C.A."/>
        </authorList>
    </citation>
    <scope>NUCLEOTIDE SEQUENCE</scope>
    <source>
        <strain evidence="1">MF-1</strain>
    </source>
</reference>